<evidence type="ECO:0000313" key="4">
    <source>
        <dbReference type="EMBL" id="QJE94305.1"/>
    </source>
</evidence>
<dbReference type="NCBIfam" id="NF005559">
    <property type="entry name" value="PRK07231.1"/>
    <property type="match status" value="1"/>
</dbReference>
<dbReference type="PRINTS" id="PR00080">
    <property type="entry name" value="SDRFAMILY"/>
</dbReference>
<keyword evidence="5" id="KW-1185">Reference proteome</keyword>
<dbReference type="PANTHER" id="PTHR43639">
    <property type="entry name" value="OXIDOREDUCTASE, SHORT-CHAIN DEHYDROGENASE/REDUCTASE FAMILY (AFU_ORTHOLOGUE AFUA_5G02870)"/>
    <property type="match status" value="1"/>
</dbReference>
<feature type="domain" description="Ketoreductase" evidence="3">
    <location>
        <begin position="17"/>
        <end position="174"/>
    </location>
</feature>
<dbReference type="InterPro" id="IPR057326">
    <property type="entry name" value="KR_dom"/>
</dbReference>
<name>A0A858RC84_9BACT</name>
<dbReference type="PANTHER" id="PTHR43639:SF1">
    <property type="entry name" value="SHORT-CHAIN DEHYDROGENASE_REDUCTASE FAMILY PROTEIN"/>
    <property type="match status" value="1"/>
</dbReference>
<sequence length="266" mass="27675">MNQTPAQRQSGYGFTGKVVAITGGGSGIGRELAARFVAEGAKVVINGRNAEKLADAARAIDPGGESISILAGDIAQPSTGSALVEAALTRFGKLDILINNAGVFNPKPFLDLSEGDYDWYLDTILKGKFFAAQAAARAMKDTGGVIVQTGSMWAIQAVGATPSAAYSAANAGVHAMVRNLAIELAPYKIRINAVAPAVVETPVYRTFLTDEQVKEVLPTFNSFHPLGRNGQPADVAEAILFLASDRASWITGTVLPVDGGVTAGRS</sequence>
<dbReference type="EMBL" id="CP051774">
    <property type="protein sequence ID" value="QJE94305.1"/>
    <property type="molecule type" value="Genomic_DNA"/>
</dbReference>
<dbReference type="InterPro" id="IPR036291">
    <property type="entry name" value="NAD(P)-bd_dom_sf"/>
</dbReference>
<keyword evidence="2" id="KW-0560">Oxidoreductase</keyword>
<dbReference type="CDD" id="cd05233">
    <property type="entry name" value="SDR_c"/>
    <property type="match status" value="1"/>
</dbReference>
<evidence type="ECO:0000256" key="1">
    <source>
        <dbReference type="ARBA" id="ARBA00006484"/>
    </source>
</evidence>
<accession>A0A858RC84</accession>
<dbReference type="Proteomes" id="UP000501812">
    <property type="component" value="Chromosome"/>
</dbReference>
<dbReference type="KEGG" id="luo:HHL09_00395"/>
<dbReference type="Pfam" id="PF13561">
    <property type="entry name" value="adh_short_C2"/>
    <property type="match status" value="1"/>
</dbReference>
<proteinExistence type="inferred from homology"/>
<dbReference type="FunFam" id="3.40.50.720:FF:000084">
    <property type="entry name" value="Short-chain dehydrogenase reductase"/>
    <property type="match status" value="1"/>
</dbReference>
<comment type="similarity">
    <text evidence="1">Belongs to the short-chain dehydrogenases/reductases (SDR) family.</text>
</comment>
<dbReference type="InterPro" id="IPR002347">
    <property type="entry name" value="SDR_fam"/>
</dbReference>
<dbReference type="GO" id="GO:0016491">
    <property type="term" value="F:oxidoreductase activity"/>
    <property type="evidence" value="ECO:0007669"/>
    <property type="project" value="UniProtKB-KW"/>
</dbReference>
<protein>
    <submittedName>
        <fullName evidence="4">SDR family oxidoreductase</fullName>
    </submittedName>
</protein>
<dbReference type="PRINTS" id="PR00081">
    <property type="entry name" value="GDHRDH"/>
</dbReference>
<dbReference type="RefSeq" id="WP_169452526.1">
    <property type="nucleotide sequence ID" value="NZ_CP051774.1"/>
</dbReference>
<gene>
    <name evidence="4" type="ORF">HHL09_00395</name>
</gene>
<organism evidence="4 5">
    <name type="scientific">Luteolibacter luteus</name>
    <dbReference type="NCBI Taxonomy" id="2728835"/>
    <lineage>
        <taxon>Bacteria</taxon>
        <taxon>Pseudomonadati</taxon>
        <taxon>Verrucomicrobiota</taxon>
        <taxon>Verrucomicrobiia</taxon>
        <taxon>Verrucomicrobiales</taxon>
        <taxon>Verrucomicrobiaceae</taxon>
        <taxon>Luteolibacter</taxon>
    </lineage>
</organism>
<evidence type="ECO:0000313" key="5">
    <source>
        <dbReference type="Proteomes" id="UP000501812"/>
    </source>
</evidence>
<dbReference type="Gene3D" id="3.40.50.720">
    <property type="entry name" value="NAD(P)-binding Rossmann-like Domain"/>
    <property type="match status" value="1"/>
</dbReference>
<dbReference type="AlphaFoldDB" id="A0A858RC84"/>
<reference evidence="4 5" key="1">
    <citation type="submission" date="2020-04" db="EMBL/GenBank/DDBJ databases">
        <title>Luteolibacter sp. G-1-1-1 isolated from soil.</title>
        <authorList>
            <person name="Dahal R.H."/>
        </authorList>
    </citation>
    <scope>NUCLEOTIDE SEQUENCE [LARGE SCALE GENOMIC DNA]</scope>
    <source>
        <strain evidence="4 5">G-1-1-1</strain>
    </source>
</reference>
<dbReference type="SMART" id="SM00822">
    <property type="entry name" value="PKS_KR"/>
    <property type="match status" value="1"/>
</dbReference>
<evidence type="ECO:0000259" key="3">
    <source>
        <dbReference type="SMART" id="SM00822"/>
    </source>
</evidence>
<evidence type="ECO:0000256" key="2">
    <source>
        <dbReference type="ARBA" id="ARBA00023002"/>
    </source>
</evidence>
<dbReference type="SUPFAM" id="SSF51735">
    <property type="entry name" value="NAD(P)-binding Rossmann-fold domains"/>
    <property type="match status" value="1"/>
</dbReference>